<dbReference type="FunFam" id="3.40.50.720:FF:000068">
    <property type="entry name" value="Sorbitol dehydrogenase"/>
    <property type="match status" value="1"/>
</dbReference>
<evidence type="ECO:0000256" key="4">
    <source>
        <dbReference type="ARBA" id="ARBA00022833"/>
    </source>
</evidence>
<gene>
    <name evidence="9" type="ORF">EGW70_14705</name>
    <name evidence="10" type="ORF">EY666_07845</name>
</gene>
<comment type="cofactor">
    <cofactor evidence="1 7">
        <name>Zn(2+)</name>
        <dbReference type="ChEBI" id="CHEBI:29105"/>
    </cofactor>
</comment>
<evidence type="ECO:0000256" key="7">
    <source>
        <dbReference type="RuleBase" id="RU361277"/>
    </source>
</evidence>
<evidence type="ECO:0000313" key="10">
    <source>
        <dbReference type="EMBL" id="TKK86651.1"/>
    </source>
</evidence>
<comment type="caution">
    <text evidence="9">The sequence shown here is derived from an EMBL/GenBank/DDBJ whole genome shotgun (WGS) entry which is preliminary data.</text>
</comment>
<dbReference type="OrthoDB" id="9770238at2"/>
<dbReference type="EMBL" id="RKOR01000062">
    <property type="protein sequence ID" value="ROY46284.1"/>
    <property type="molecule type" value="Genomic_DNA"/>
</dbReference>
<dbReference type="GO" id="GO:0005737">
    <property type="term" value="C:cytoplasm"/>
    <property type="evidence" value="ECO:0007669"/>
    <property type="project" value="TreeGrafter"/>
</dbReference>
<dbReference type="InterPro" id="IPR002328">
    <property type="entry name" value="ADH_Zn_CS"/>
</dbReference>
<keyword evidence="6" id="KW-0520">NAD</keyword>
<dbReference type="PANTHER" id="PTHR43161">
    <property type="entry name" value="SORBITOL DEHYDROGENASE"/>
    <property type="match status" value="1"/>
</dbReference>
<dbReference type="EMBL" id="SIYF01000167">
    <property type="protein sequence ID" value="TKK86651.1"/>
    <property type="molecule type" value="Genomic_DNA"/>
</dbReference>
<dbReference type="CDD" id="cd08233">
    <property type="entry name" value="butanediol_DH_like"/>
    <property type="match status" value="1"/>
</dbReference>
<dbReference type="Pfam" id="PF00107">
    <property type="entry name" value="ADH_zinc_N"/>
    <property type="match status" value="1"/>
</dbReference>
<evidence type="ECO:0000256" key="5">
    <source>
        <dbReference type="ARBA" id="ARBA00023002"/>
    </source>
</evidence>
<keyword evidence="3 7" id="KW-0479">Metal-binding</keyword>
<reference evidence="9 11" key="1">
    <citation type="submission" date="2018-10" db="EMBL/GenBank/DDBJ databases">
        <title>Genotypes and phenotypes of Enterococci isolated from broiler chickens.</title>
        <authorList>
            <person name="Muhammad A.R."/>
            <person name="Diarra M.S."/>
        </authorList>
    </citation>
    <scope>NUCLEOTIDE SEQUENCE [LARGE SCALE GENOMIC DNA]</scope>
    <source>
        <strain evidence="9 11">P7 C A21</strain>
    </source>
</reference>
<dbReference type="Gene3D" id="3.90.180.10">
    <property type="entry name" value="Medium-chain alcohol dehydrogenases, catalytic domain"/>
    <property type="match status" value="1"/>
</dbReference>
<comment type="similarity">
    <text evidence="2 7">Belongs to the zinc-containing alcohol dehydrogenase family.</text>
</comment>
<evidence type="ECO:0000313" key="9">
    <source>
        <dbReference type="EMBL" id="ROY46284.1"/>
    </source>
</evidence>
<evidence type="ECO:0000256" key="2">
    <source>
        <dbReference type="ARBA" id="ARBA00008072"/>
    </source>
</evidence>
<keyword evidence="4 7" id="KW-0862">Zinc</keyword>
<evidence type="ECO:0000313" key="11">
    <source>
        <dbReference type="Proteomes" id="UP000275941"/>
    </source>
</evidence>
<feature type="domain" description="Enoyl reductase (ER)" evidence="8">
    <location>
        <begin position="13"/>
        <end position="348"/>
    </location>
</feature>
<evidence type="ECO:0000256" key="3">
    <source>
        <dbReference type="ARBA" id="ARBA00022723"/>
    </source>
</evidence>
<dbReference type="PANTHER" id="PTHR43161:SF23">
    <property type="entry name" value="(R,R)-BUTANEDIOL DEHYDROGENASE-RELATED"/>
    <property type="match status" value="1"/>
</dbReference>
<organism evidence="9 11">
    <name type="scientific">Enterococcus faecalis</name>
    <name type="common">Streptococcus faecalis</name>
    <dbReference type="NCBI Taxonomy" id="1351"/>
    <lineage>
        <taxon>Bacteria</taxon>
        <taxon>Bacillati</taxon>
        <taxon>Bacillota</taxon>
        <taxon>Bacilli</taxon>
        <taxon>Lactobacillales</taxon>
        <taxon>Enterococcaceae</taxon>
        <taxon>Enterococcus</taxon>
    </lineage>
</organism>
<reference evidence="10 12" key="2">
    <citation type="submission" date="2019-02" db="EMBL/GenBank/DDBJ databases">
        <title>Bacteria dissemination in different level of health care in South Africa: the effectiveness of infections prevention and control.</title>
        <authorList>
            <person name="Shobo C."/>
            <person name="Amoako D.G."/>
            <person name="Allam M."/>
            <person name="Ismail A."/>
            <person name="Bester L.A."/>
            <person name="Essack S.Y."/>
        </authorList>
    </citation>
    <scope>NUCLEOTIDE SEQUENCE [LARGE SCALE GENOMIC DNA]</scope>
    <source>
        <strain evidence="10 12">2SIL2</strain>
    </source>
</reference>
<evidence type="ECO:0000256" key="6">
    <source>
        <dbReference type="ARBA" id="ARBA00023027"/>
    </source>
</evidence>
<dbReference type="InterPro" id="IPR036291">
    <property type="entry name" value="NAD(P)-bd_dom_sf"/>
</dbReference>
<dbReference type="AlphaFoldDB" id="A0A3N3FEW6"/>
<dbReference type="SMART" id="SM00829">
    <property type="entry name" value="PKS_ER"/>
    <property type="match status" value="1"/>
</dbReference>
<dbReference type="Pfam" id="PF08240">
    <property type="entry name" value="ADH_N"/>
    <property type="match status" value="1"/>
</dbReference>
<dbReference type="InterPro" id="IPR013149">
    <property type="entry name" value="ADH-like_C"/>
</dbReference>
<name>A0A3N3FEW6_ENTFL</name>
<dbReference type="GO" id="GO:0034079">
    <property type="term" value="P:butanediol biosynthetic process"/>
    <property type="evidence" value="ECO:0007669"/>
    <property type="project" value="TreeGrafter"/>
</dbReference>
<dbReference type="SUPFAM" id="SSF50129">
    <property type="entry name" value="GroES-like"/>
    <property type="match status" value="1"/>
</dbReference>
<dbReference type="GO" id="GO:0000721">
    <property type="term" value="F:(R,R)-butanediol dehydrogenase activity"/>
    <property type="evidence" value="ECO:0007669"/>
    <property type="project" value="TreeGrafter"/>
</dbReference>
<dbReference type="InterPro" id="IPR020843">
    <property type="entry name" value="ER"/>
</dbReference>
<keyword evidence="5" id="KW-0560">Oxidoreductase</keyword>
<dbReference type="GO" id="GO:0008270">
    <property type="term" value="F:zinc ion binding"/>
    <property type="evidence" value="ECO:0007669"/>
    <property type="project" value="InterPro"/>
</dbReference>
<sequence length="354" mass="38181">MEECQMKAAVWYGQKDVRVEDVEVKACEPDEVRVKVAFTGICGSDLHEFLEGPIFIPVDQPDPFAKGQAPLTMGHEFSGTIEEVGSQVKDVKVGDRVAIFPTMSNEAKVEEVDLYDGYNFIGLARDGGFAEYCTVPEHYVYKLPDEMSFEEGALVEPTAVAVQACKEGGVKFGDKVAIFGAGPIGCLVAAAAKAAGAVDIIVCDLSEERLEKAKELGATVTLNSGKVNVVEEIRAMTNGGVDVAFEVAGVEVTVKQAIDVTKARGMMVIVSIFAHEISWHPMQLINSGVKITSTIAYTRTTFAQTIQAIASGQLAVDPVITRKIELEEIVEEGFGLLTRDKSQSKILVDIQKGR</sequence>
<protein>
    <submittedName>
        <fullName evidence="9">2,3-butanediol dehydrogenase</fullName>
    </submittedName>
</protein>
<dbReference type="Gene3D" id="3.40.50.720">
    <property type="entry name" value="NAD(P)-binding Rossmann-like Domain"/>
    <property type="match status" value="1"/>
</dbReference>
<proteinExistence type="inferred from homology"/>
<dbReference type="Proteomes" id="UP000305511">
    <property type="component" value="Unassembled WGS sequence"/>
</dbReference>
<dbReference type="InterPro" id="IPR013154">
    <property type="entry name" value="ADH-like_N"/>
</dbReference>
<evidence type="ECO:0000313" key="12">
    <source>
        <dbReference type="Proteomes" id="UP000305511"/>
    </source>
</evidence>
<accession>A0A3N3FEW6</accession>
<evidence type="ECO:0000259" key="8">
    <source>
        <dbReference type="SMART" id="SM00829"/>
    </source>
</evidence>
<evidence type="ECO:0000256" key="1">
    <source>
        <dbReference type="ARBA" id="ARBA00001947"/>
    </source>
</evidence>
<dbReference type="PROSITE" id="PS00059">
    <property type="entry name" value="ADH_ZINC"/>
    <property type="match status" value="1"/>
</dbReference>
<dbReference type="SUPFAM" id="SSF51735">
    <property type="entry name" value="NAD(P)-binding Rossmann-fold domains"/>
    <property type="match status" value="1"/>
</dbReference>
<dbReference type="InterPro" id="IPR011032">
    <property type="entry name" value="GroES-like_sf"/>
</dbReference>
<dbReference type="Proteomes" id="UP000275941">
    <property type="component" value="Unassembled WGS sequence"/>
</dbReference>